<evidence type="ECO:0000256" key="1">
    <source>
        <dbReference type="SAM" id="SignalP"/>
    </source>
</evidence>
<dbReference type="Pfam" id="PF14302">
    <property type="entry name" value="DUF4377"/>
    <property type="match status" value="1"/>
</dbReference>
<sequence>MKIHLLLFSLLMLGMISCKTATKNNALNTVEKTFWINSAKLPCQGVGPMSCLQVQDGEKIEEGRWQNFFSNIEGFEYEPGNIYRIVVAVEQLPPPIPADASSLRYRLVKVISKTADKTLAITDIWLLEKVGEYEKPKGMGDKSLTFEFNASERRMYGFSGCNTLRGPITKLTETELEFGNLASTMMACGQANMELERAVSNAFSQTKKYKRDGMLLTLIGAGNEVLMVLRKVD</sequence>
<comment type="caution">
    <text evidence="4">The sequence shown here is derived from an EMBL/GenBank/DDBJ whole genome shotgun (WGS) entry which is preliminary data.</text>
</comment>
<evidence type="ECO:0000313" key="4">
    <source>
        <dbReference type="EMBL" id="MCF1752217.1"/>
    </source>
</evidence>
<evidence type="ECO:0000259" key="2">
    <source>
        <dbReference type="Pfam" id="PF03724"/>
    </source>
</evidence>
<protein>
    <submittedName>
        <fullName evidence="4">DUF4377 domain-containing protein</fullName>
    </submittedName>
</protein>
<keyword evidence="5" id="KW-1185">Reference proteome</keyword>
<dbReference type="EMBL" id="JAKEVZ010000011">
    <property type="protein sequence ID" value="MCF1752217.1"/>
    <property type="molecule type" value="Genomic_DNA"/>
</dbReference>
<feature type="chain" id="PRO_5046780070" evidence="1">
    <location>
        <begin position="21"/>
        <end position="233"/>
    </location>
</feature>
<feature type="domain" description="DUF4377" evidence="3">
    <location>
        <begin position="35"/>
        <end position="113"/>
    </location>
</feature>
<feature type="signal peptide" evidence="1">
    <location>
        <begin position="1"/>
        <end position="20"/>
    </location>
</feature>
<dbReference type="RefSeq" id="WP_234862124.1">
    <property type="nucleotide sequence ID" value="NZ_JAKEVZ010000011.1"/>
</dbReference>
<dbReference type="InterPro" id="IPR005184">
    <property type="entry name" value="DUF306_Meta_HslJ"/>
</dbReference>
<proteinExistence type="predicted"/>
<keyword evidence="1" id="KW-0732">Signal</keyword>
<accession>A0ABS9BXN2</accession>
<gene>
    <name evidence="4" type="ORF">L0U89_14235</name>
</gene>
<dbReference type="Gene3D" id="2.40.128.270">
    <property type="match status" value="1"/>
</dbReference>
<organism evidence="4 5">
    <name type="scientific">Mariniradius sediminis</name>
    <dbReference type="NCBI Taxonomy" id="2909237"/>
    <lineage>
        <taxon>Bacteria</taxon>
        <taxon>Pseudomonadati</taxon>
        <taxon>Bacteroidota</taxon>
        <taxon>Cytophagia</taxon>
        <taxon>Cytophagales</taxon>
        <taxon>Cyclobacteriaceae</taxon>
        <taxon>Mariniradius</taxon>
    </lineage>
</organism>
<dbReference type="Pfam" id="PF03724">
    <property type="entry name" value="META"/>
    <property type="match status" value="1"/>
</dbReference>
<reference evidence="4 5" key="1">
    <citation type="submission" date="2022-01" db="EMBL/GenBank/DDBJ databases">
        <title>Mariniradius saccharolyticus sp. nov., isolated from sediment of a river.</title>
        <authorList>
            <person name="Liu H."/>
        </authorList>
    </citation>
    <scope>NUCLEOTIDE SEQUENCE [LARGE SCALE GENOMIC DNA]</scope>
    <source>
        <strain evidence="4 5">RY-2</strain>
    </source>
</reference>
<feature type="domain" description="DUF306" evidence="2">
    <location>
        <begin position="123"/>
        <end position="229"/>
    </location>
</feature>
<dbReference type="PROSITE" id="PS51257">
    <property type="entry name" value="PROKAR_LIPOPROTEIN"/>
    <property type="match status" value="1"/>
</dbReference>
<evidence type="ECO:0000313" key="5">
    <source>
        <dbReference type="Proteomes" id="UP001201449"/>
    </source>
</evidence>
<name>A0ABS9BXN2_9BACT</name>
<dbReference type="Proteomes" id="UP001201449">
    <property type="component" value="Unassembled WGS sequence"/>
</dbReference>
<dbReference type="InterPro" id="IPR038670">
    <property type="entry name" value="HslJ-like_sf"/>
</dbReference>
<dbReference type="PANTHER" id="PTHR35535:SF1">
    <property type="entry name" value="HEAT SHOCK PROTEIN HSLJ"/>
    <property type="match status" value="1"/>
</dbReference>
<dbReference type="PANTHER" id="PTHR35535">
    <property type="entry name" value="HEAT SHOCK PROTEIN HSLJ"/>
    <property type="match status" value="1"/>
</dbReference>
<dbReference type="InterPro" id="IPR025485">
    <property type="entry name" value="DUF4377"/>
</dbReference>
<evidence type="ECO:0000259" key="3">
    <source>
        <dbReference type="Pfam" id="PF14302"/>
    </source>
</evidence>
<dbReference type="InterPro" id="IPR053147">
    <property type="entry name" value="Hsp_HslJ-like"/>
</dbReference>